<dbReference type="InterPro" id="IPR036249">
    <property type="entry name" value="Thioredoxin-like_sf"/>
</dbReference>
<dbReference type="InterPro" id="IPR013766">
    <property type="entry name" value="Thioredoxin_domain"/>
</dbReference>
<evidence type="ECO:0000256" key="14">
    <source>
        <dbReference type="ARBA" id="ARBA00023139"/>
    </source>
</evidence>
<dbReference type="PANTHER" id="PTHR46107">
    <property type="entry name" value="DUMPY: SHORTER THAN WILD-TYPE"/>
    <property type="match status" value="1"/>
</dbReference>
<feature type="domain" description="Thioredoxin" evidence="26">
    <location>
        <begin position="11"/>
        <end position="123"/>
    </location>
</feature>
<evidence type="ECO:0000256" key="12">
    <source>
        <dbReference type="ARBA" id="ARBA00023128"/>
    </source>
</evidence>
<feature type="chain" id="PRO_5012249896" description="Thioredoxin-related transmembrane protein 1" evidence="25">
    <location>
        <begin position="21"/>
        <end position="278"/>
    </location>
</feature>
<dbReference type="AlphaFoldDB" id="A0A1J1IE91"/>
<dbReference type="GO" id="GO:0005576">
    <property type="term" value="C:extracellular region"/>
    <property type="evidence" value="ECO:0007669"/>
    <property type="project" value="UniProtKB-SubCell"/>
</dbReference>
<dbReference type="Proteomes" id="UP000183832">
    <property type="component" value="Unassembled WGS sequence"/>
</dbReference>
<protein>
    <recommendedName>
        <fullName evidence="20">Thioredoxin-related transmembrane protein 1</fullName>
    </recommendedName>
    <alternativeName>
        <fullName evidence="22">Protein disulfide-isomerase TMX1</fullName>
    </alternativeName>
    <alternativeName>
        <fullName evidence="21">Thioredoxin domain-containing protein 1</fullName>
    </alternativeName>
</protein>
<dbReference type="PROSITE" id="PS51352">
    <property type="entry name" value="THIOREDOXIN_2"/>
    <property type="match status" value="1"/>
</dbReference>
<keyword evidence="18" id="KW-0449">Lipoprotein</keyword>
<evidence type="ECO:0000256" key="8">
    <source>
        <dbReference type="ARBA" id="ARBA00022729"/>
    </source>
</evidence>
<keyword evidence="8 25" id="KW-0732">Signal</keyword>
<feature type="transmembrane region" description="Helical" evidence="24">
    <location>
        <begin position="172"/>
        <end position="198"/>
    </location>
</feature>
<keyword evidence="11 24" id="KW-1133">Transmembrane helix</keyword>
<evidence type="ECO:0000256" key="3">
    <source>
        <dbReference type="ARBA" id="ARBA00004613"/>
    </source>
</evidence>
<evidence type="ECO:0000256" key="17">
    <source>
        <dbReference type="ARBA" id="ARBA00023284"/>
    </source>
</evidence>
<evidence type="ECO:0000256" key="19">
    <source>
        <dbReference type="ARBA" id="ARBA00062962"/>
    </source>
</evidence>
<feature type="compositionally biased region" description="Acidic residues" evidence="23">
    <location>
        <begin position="248"/>
        <end position="258"/>
    </location>
</feature>
<evidence type="ECO:0000256" key="23">
    <source>
        <dbReference type="SAM" id="MobiDB-lite"/>
    </source>
</evidence>
<evidence type="ECO:0000313" key="27">
    <source>
        <dbReference type="EMBL" id="CRK97318.1"/>
    </source>
</evidence>
<dbReference type="EMBL" id="CVRI01000047">
    <property type="protein sequence ID" value="CRK97318.1"/>
    <property type="molecule type" value="Genomic_DNA"/>
</dbReference>
<keyword evidence="4" id="KW-0813">Transport</keyword>
<keyword evidence="17" id="KW-0676">Redox-active center</keyword>
<accession>A0A1J1IE91</accession>
<sequence>MKSPVILLCILVVSINLVSSRVVELDENNWEELLEGEWMVEFFAPWCPACKNLEDIWNDFGSWSDDLSINVAKVDVVDNPGLSGRFFVTALPTIFHVTEGKFRRYTGSRDMNSFMTFVEEKKWKTLEPIESWKRPDSIPMSILSWFFKLSHFLKELNAMLSKEYGLPTWVCYGIFAFITIILGAVVGLILVCIIDFIWPQKPMNRQSFSETQEKEKLIRRSNEAINEDIVDDTGPDDDTSDAEKYSGSDDEEEEEEVNEPSPKGSPDVRKRRTTRKAD</sequence>
<evidence type="ECO:0000256" key="5">
    <source>
        <dbReference type="ARBA" id="ARBA00022525"/>
    </source>
</evidence>
<dbReference type="FunFam" id="3.40.30.10:FF:000117">
    <property type="entry name" value="thioredoxin-related transmembrane protein 1"/>
    <property type="match status" value="1"/>
</dbReference>
<dbReference type="SUPFAM" id="SSF52833">
    <property type="entry name" value="Thioredoxin-like"/>
    <property type="match status" value="1"/>
</dbReference>
<evidence type="ECO:0000256" key="13">
    <source>
        <dbReference type="ARBA" id="ARBA00023136"/>
    </source>
</evidence>
<evidence type="ECO:0000256" key="15">
    <source>
        <dbReference type="ARBA" id="ARBA00023157"/>
    </source>
</evidence>
<keyword evidence="7 24" id="KW-0812">Transmembrane</keyword>
<evidence type="ECO:0000256" key="2">
    <source>
        <dbReference type="ARBA" id="ARBA00004583"/>
    </source>
</evidence>
<gene>
    <name evidence="27" type="ORF">CLUMA_CG010712</name>
</gene>
<keyword evidence="28" id="KW-1185">Reference proteome</keyword>
<dbReference type="OrthoDB" id="7869097at2759"/>
<keyword evidence="5" id="KW-0964">Secreted</keyword>
<dbReference type="PANTHER" id="PTHR46107:SF3">
    <property type="entry name" value="THIOREDOXIN DOMAIN-CONTAINING PROTEIN"/>
    <property type="match status" value="1"/>
</dbReference>
<evidence type="ECO:0000256" key="6">
    <source>
        <dbReference type="ARBA" id="ARBA00022553"/>
    </source>
</evidence>
<keyword evidence="15" id="KW-1015">Disulfide bond</keyword>
<evidence type="ECO:0000256" key="16">
    <source>
        <dbReference type="ARBA" id="ARBA00023235"/>
    </source>
</evidence>
<feature type="compositionally biased region" description="Acidic residues" evidence="23">
    <location>
        <begin position="225"/>
        <end position="240"/>
    </location>
</feature>
<keyword evidence="12" id="KW-0496">Mitochondrion</keyword>
<dbReference type="GO" id="GO:0005789">
    <property type="term" value="C:endoplasmic reticulum membrane"/>
    <property type="evidence" value="ECO:0007669"/>
    <property type="project" value="UniProtKB-SubCell"/>
</dbReference>
<evidence type="ECO:0000256" key="7">
    <source>
        <dbReference type="ARBA" id="ARBA00022692"/>
    </source>
</evidence>
<evidence type="ECO:0000256" key="20">
    <source>
        <dbReference type="ARBA" id="ARBA00072260"/>
    </source>
</evidence>
<evidence type="ECO:0000256" key="25">
    <source>
        <dbReference type="SAM" id="SignalP"/>
    </source>
</evidence>
<dbReference type="GO" id="GO:0031966">
    <property type="term" value="C:mitochondrial membrane"/>
    <property type="evidence" value="ECO:0007669"/>
    <property type="project" value="UniProtKB-SubCell"/>
</dbReference>
<evidence type="ECO:0000256" key="9">
    <source>
        <dbReference type="ARBA" id="ARBA00022824"/>
    </source>
</evidence>
<name>A0A1J1IE91_9DIPT</name>
<keyword evidence="6" id="KW-0597">Phosphoprotein</keyword>
<feature type="compositionally biased region" description="Basic residues" evidence="23">
    <location>
        <begin position="269"/>
        <end position="278"/>
    </location>
</feature>
<evidence type="ECO:0000256" key="10">
    <source>
        <dbReference type="ARBA" id="ARBA00022982"/>
    </source>
</evidence>
<comment type="subunit">
    <text evidence="19">Interacts with ATP2A2.</text>
</comment>
<keyword evidence="13 24" id="KW-0472">Membrane</keyword>
<comment type="subcellular location">
    <subcellularLocation>
        <location evidence="1">Endoplasmic reticulum membrane</location>
        <topology evidence="1">Single-pass type I membrane protein</topology>
    </subcellularLocation>
    <subcellularLocation>
        <location evidence="2">Mitochondrion membrane</location>
        <topology evidence="2">Single-pass type I membrane protein</topology>
    </subcellularLocation>
    <subcellularLocation>
        <location evidence="3">Secreted</location>
    </subcellularLocation>
</comment>
<evidence type="ECO:0000256" key="1">
    <source>
        <dbReference type="ARBA" id="ARBA00004115"/>
    </source>
</evidence>
<keyword evidence="10" id="KW-0249">Electron transport</keyword>
<organism evidence="27 28">
    <name type="scientific">Clunio marinus</name>
    <dbReference type="NCBI Taxonomy" id="568069"/>
    <lineage>
        <taxon>Eukaryota</taxon>
        <taxon>Metazoa</taxon>
        <taxon>Ecdysozoa</taxon>
        <taxon>Arthropoda</taxon>
        <taxon>Hexapoda</taxon>
        <taxon>Insecta</taxon>
        <taxon>Pterygota</taxon>
        <taxon>Neoptera</taxon>
        <taxon>Endopterygota</taxon>
        <taxon>Diptera</taxon>
        <taxon>Nematocera</taxon>
        <taxon>Chironomoidea</taxon>
        <taxon>Chironomidae</taxon>
        <taxon>Clunio</taxon>
    </lineage>
</organism>
<feature type="region of interest" description="Disordered" evidence="23">
    <location>
        <begin position="222"/>
        <end position="278"/>
    </location>
</feature>
<evidence type="ECO:0000256" key="21">
    <source>
        <dbReference type="ARBA" id="ARBA00075863"/>
    </source>
</evidence>
<proteinExistence type="predicted"/>
<dbReference type="Pfam" id="PF00085">
    <property type="entry name" value="Thioredoxin"/>
    <property type="match status" value="1"/>
</dbReference>
<evidence type="ECO:0000256" key="22">
    <source>
        <dbReference type="ARBA" id="ARBA00076905"/>
    </source>
</evidence>
<evidence type="ECO:0000259" key="26">
    <source>
        <dbReference type="PROSITE" id="PS51352"/>
    </source>
</evidence>
<dbReference type="STRING" id="568069.A0A1J1IE91"/>
<reference evidence="27 28" key="1">
    <citation type="submission" date="2015-04" db="EMBL/GenBank/DDBJ databases">
        <authorList>
            <person name="Syromyatnikov M.Y."/>
            <person name="Popov V.N."/>
        </authorList>
    </citation>
    <scope>NUCLEOTIDE SEQUENCE [LARGE SCALE GENOMIC DNA]</scope>
</reference>
<evidence type="ECO:0000256" key="24">
    <source>
        <dbReference type="SAM" id="Phobius"/>
    </source>
</evidence>
<evidence type="ECO:0000313" key="28">
    <source>
        <dbReference type="Proteomes" id="UP000183832"/>
    </source>
</evidence>
<keyword evidence="16" id="KW-0413">Isomerase</keyword>
<dbReference type="InterPro" id="IPR052454">
    <property type="entry name" value="TMX_domain-containing"/>
</dbReference>
<dbReference type="Gene3D" id="3.40.30.10">
    <property type="entry name" value="Glutaredoxin"/>
    <property type="match status" value="1"/>
</dbReference>
<feature type="signal peptide" evidence="25">
    <location>
        <begin position="1"/>
        <end position="20"/>
    </location>
</feature>
<evidence type="ECO:0000256" key="18">
    <source>
        <dbReference type="ARBA" id="ARBA00023288"/>
    </source>
</evidence>
<keyword evidence="14" id="KW-0564">Palmitate</keyword>
<dbReference type="InterPro" id="IPR017937">
    <property type="entry name" value="Thioredoxin_CS"/>
</dbReference>
<keyword evidence="9" id="KW-0256">Endoplasmic reticulum</keyword>
<evidence type="ECO:0000256" key="11">
    <source>
        <dbReference type="ARBA" id="ARBA00022989"/>
    </source>
</evidence>
<dbReference type="GO" id="GO:0003756">
    <property type="term" value="F:protein disulfide isomerase activity"/>
    <property type="evidence" value="ECO:0007669"/>
    <property type="project" value="UniProtKB-ARBA"/>
</dbReference>
<evidence type="ECO:0000256" key="4">
    <source>
        <dbReference type="ARBA" id="ARBA00022448"/>
    </source>
</evidence>
<dbReference type="PROSITE" id="PS00194">
    <property type="entry name" value="THIOREDOXIN_1"/>
    <property type="match status" value="1"/>
</dbReference>
<dbReference type="GO" id="GO:0015036">
    <property type="term" value="F:disulfide oxidoreductase activity"/>
    <property type="evidence" value="ECO:0007669"/>
    <property type="project" value="TreeGrafter"/>
</dbReference>